<keyword evidence="2" id="KW-1185">Reference proteome</keyword>
<dbReference type="PANTHER" id="PTHR46807">
    <property type="entry name" value="TRANSCRIPTION FACTOR PIF3"/>
    <property type="match status" value="1"/>
</dbReference>
<dbReference type="InterPro" id="IPR036638">
    <property type="entry name" value="HLH_DNA-bd_sf"/>
</dbReference>
<dbReference type="SUPFAM" id="SSF47459">
    <property type="entry name" value="HLH, helix-loop-helix DNA-binding domain"/>
    <property type="match status" value="1"/>
</dbReference>
<evidence type="ECO:0008006" key="3">
    <source>
        <dbReference type="Google" id="ProtNLM"/>
    </source>
</evidence>
<accession>A0ABP0UU15</accession>
<dbReference type="Gene3D" id="4.10.280.10">
    <property type="entry name" value="Helix-loop-helix DNA-binding domain"/>
    <property type="match status" value="1"/>
</dbReference>
<dbReference type="Proteomes" id="UP001497512">
    <property type="component" value="Chromosome 6"/>
</dbReference>
<gene>
    <name evidence="1" type="ORF">CSSPTR1EN2_LOCUS20006</name>
</gene>
<dbReference type="InterPro" id="IPR044273">
    <property type="entry name" value="PIF3-like"/>
</dbReference>
<proteinExistence type="predicted"/>
<dbReference type="InterPro" id="IPR045239">
    <property type="entry name" value="bHLH95_bHLH"/>
</dbReference>
<name>A0ABP0UU15_9BRYO</name>
<reference evidence="1" key="1">
    <citation type="submission" date="2024-02" db="EMBL/GenBank/DDBJ databases">
        <authorList>
            <consortium name="ELIXIR-Norway"/>
            <consortium name="Elixir Norway"/>
        </authorList>
    </citation>
    <scope>NUCLEOTIDE SEQUENCE</scope>
</reference>
<organism evidence="1 2">
    <name type="scientific">Sphagnum troendelagicum</name>
    <dbReference type="NCBI Taxonomy" id="128251"/>
    <lineage>
        <taxon>Eukaryota</taxon>
        <taxon>Viridiplantae</taxon>
        <taxon>Streptophyta</taxon>
        <taxon>Embryophyta</taxon>
        <taxon>Bryophyta</taxon>
        <taxon>Sphagnophytina</taxon>
        <taxon>Sphagnopsida</taxon>
        <taxon>Sphagnales</taxon>
        <taxon>Sphagnaceae</taxon>
        <taxon>Sphagnum</taxon>
    </lineage>
</organism>
<evidence type="ECO:0000313" key="1">
    <source>
        <dbReference type="EMBL" id="CAK9229984.1"/>
    </source>
</evidence>
<sequence length="229" mass="25015">METQRTPEMPDQDSLEVACMENGDVENRSFEMQCVSAESCNIHPVGVLEEDDVSQSPRMERTAANQDSLPFIEFENDRIGENIQYLQKLVSNSNQTDKASVVDDAINYIKFLQLQLKILSIRSGVNLPSVSHLQMPRMPQMAMNMGVGTGMGLGMGMVDMGATGSGHGLTPVTSATGPAVPHNMSVPGTMMEAHDPHMDPHNSYLAHQDQAMQIQQVSSSIQNTRSPVL</sequence>
<dbReference type="CDD" id="cd11393">
    <property type="entry name" value="bHLH_AtbHLH_like"/>
    <property type="match status" value="1"/>
</dbReference>
<protein>
    <recommendedName>
        <fullName evidence="3">BHLH domain-containing protein</fullName>
    </recommendedName>
</protein>
<dbReference type="PANTHER" id="PTHR46807:SF1">
    <property type="entry name" value="TRANSCRIPTION FACTOR PIF3"/>
    <property type="match status" value="1"/>
</dbReference>
<dbReference type="EMBL" id="OZ019898">
    <property type="protein sequence ID" value="CAK9229984.1"/>
    <property type="molecule type" value="Genomic_DNA"/>
</dbReference>
<evidence type="ECO:0000313" key="2">
    <source>
        <dbReference type="Proteomes" id="UP001497512"/>
    </source>
</evidence>